<dbReference type="PRINTS" id="PR00344">
    <property type="entry name" value="BCTRLSENSOR"/>
</dbReference>
<keyword evidence="4" id="KW-0997">Cell inner membrane</keyword>
<evidence type="ECO:0000313" key="17">
    <source>
        <dbReference type="EMBL" id="PWB93705.1"/>
    </source>
</evidence>
<keyword evidence="7 14" id="KW-0812">Transmembrane</keyword>
<proteinExistence type="predicted"/>
<dbReference type="EC" id="2.7.13.3" evidence="3"/>
<evidence type="ECO:0000256" key="9">
    <source>
        <dbReference type="ARBA" id="ARBA00022777"/>
    </source>
</evidence>
<evidence type="ECO:0000313" key="18">
    <source>
        <dbReference type="Proteomes" id="UP000245137"/>
    </source>
</evidence>
<evidence type="ECO:0000256" key="6">
    <source>
        <dbReference type="ARBA" id="ARBA00022679"/>
    </source>
</evidence>
<dbReference type="InterPro" id="IPR003594">
    <property type="entry name" value="HATPase_dom"/>
</dbReference>
<dbReference type="InterPro" id="IPR005467">
    <property type="entry name" value="His_kinase_dom"/>
</dbReference>
<keyword evidence="10" id="KW-0067">ATP-binding</keyword>
<comment type="catalytic activity">
    <reaction evidence="1">
        <text>ATP + protein L-histidine = ADP + protein N-phospho-L-histidine.</text>
        <dbReference type="EC" id="2.7.13.3"/>
    </reaction>
</comment>
<dbReference type="PROSITE" id="PS50109">
    <property type="entry name" value="HIS_KIN"/>
    <property type="match status" value="1"/>
</dbReference>
<dbReference type="CDD" id="cd00075">
    <property type="entry name" value="HATPase"/>
    <property type="match status" value="1"/>
</dbReference>
<reference evidence="17 18" key="1">
    <citation type="journal article" date="2018" name="Appl. Microbiol. Biotechnol.">
        <title>Co-cultivation of the strictly anaerobic methanogen Methanosarcina barkeri with aerobic methanotrophs in an oxygen-limited membrane bioreactor.</title>
        <authorList>
            <person name="In 't Zandt M.H."/>
            <person name="van den Bosch T.J.M."/>
            <person name="Rijkers R."/>
            <person name="van Kessel M.A.H.J."/>
            <person name="Jetten M.S.M."/>
            <person name="Welte C.U."/>
        </authorList>
    </citation>
    <scope>NUCLEOTIDE SEQUENCE [LARGE SCALE GENOMIC DNA]</scope>
    <source>
        <strain evidence="17 18">DSM 17706</strain>
    </source>
</reference>
<dbReference type="InterPro" id="IPR036890">
    <property type="entry name" value="HATPase_C_sf"/>
</dbReference>
<dbReference type="PANTHER" id="PTHR44936">
    <property type="entry name" value="SENSOR PROTEIN CREC"/>
    <property type="match status" value="1"/>
</dbReference>
<evidence type="ECO:0000259" key="15">
    <source>
        <dbReference type="PROSITE" id="PS50109"/>
    </source>
</evidence>
<evidence type="ECO:0000256" key="12">
    <source>
        <dbReference type="ARBA" id="ARBA00023012"/>
    </source>
</evidence>
<dbReference type="OrthoDB" id="9804645at2"/>
<sequence length="444" mass="47064">MSRWTIAARLTLIVIVSLTAVWVAAIAALYRFTADESARARPTPEHVAAVVELIERTPSQMRALALEAVASPLFAPRLLPAGVVAAPSGPLVADDIRRDYADALDGRALVLEWRPTLSIGRRFPRLAGALSNALEFRISLRGGETLLIDTRGAMMVARSGVPVGLLAGLFGTLVALGALLVMHRETKPIARLAAVVDAIDLSGAPAPLPRRRGNAPEVRALVVAFERLQARLFGLLRARMALIGGISHDVRTFATRLRLRVEAIADDGERSRAVADIDDMIRLLDDALLSSRAGAGELVREMIDVAALLRAEVEDRAQSAAVDIDFGGVADAIVLGDRLALRRVFANLIDNALKYGHAAHVSLTSRGACVEIAVEDEGPGIPEAQRALMLEPFSRLETSRSRGAGGAGLGLAIVRALVEAHGGEVTIGRAVKGGARVAVTLPLF</sequence>
<gene>
    <name evidence="17" type="ORF">C5689_11740</name>
</gene>
<evidence type="ECO:0000256" key="5">
    <source>
        <dbReference type="ARBA" id="ARBA00022553"/>
    </source>
</evidence>
<dbReference type="GO" id="GO:0005524">
    <property type="term" value="F:ATP binding"/>
    <property type="evidence" value="ECO:0007669"/>
    <property type="project" value="UniProtKB-KW"/>
</dbReference>
<dbReference type="SUPFAM" id="SSF55874">
    <property type="entry name" value="ATPase domain of HSP90 chaperone/DNA topoisomerase II/histidine kinase"/>
    <property type="match status" value="1"/>
</dbReference>
<organism evidence="17 18">
    <name type="scientific">Methylosinus sporium</name>
    <dbReference type="NCBI Taxonomy" id="428"/>
    <lineage>
        <taxon>Bacteria</taxon>
        <taxon>Pseudomonadati</taxon>
        <taxon>Pseudomonadota</taxon>
        <taxon>Alphaproteobacteria</taxon>
        <taxon>Hyphomicrobiales</taxon>
        <taxon>Methylocystaceae</taxon>
        <taxon>Methylosinus</taxon>
    </lineage>
</organism>
<dbReference type="InterPro" id="IPR036097">
    <property type="entry name" value="HisK_dim/P_sf"/>
</dbReference>
<dbReference type="Pfam" id="PF02518">
    <property type="entry name" value="HATPase_c"/>
    <property type="match status" value="1"/>
</dbReference>
<dbReference type="Proteomes" id="UP000245137">
    <property type="component" value="Unassembled WGS sequence"/>
</dbReference>
<keyword evidence="5" id="KW-0597">Phosphoprotein</keyword>
<keyword evidence="13 14" id="KW-0472">Membrane</keyword>
<evidence type="ECO:0000256" key="11">
    <source>
        <dbReference type="ARBA" id="ARBA00022989"/>
    </source>
</evidence>
<dbReference type="SMART" id="SM00387">
    <property type="entry name" value="HATPase_c"/>
    <property type="match status" value="1"/>
</dbReference>
<dbReference type="InterPro" id="IPR050980">
    <property type="entry name" value="2C_sensor_his_kinase"/>
</dbReference>
<protein>
    <recommendedName>
        <fullName evidence="3">histidine kinase</fullName>
        <ecNumber evidence="3">2.7.13.3</ecNumber>
    </recommendedName>
</protein>
<dbReference type="Gene3D" id="3.30.565.10">
    <property type="entry name" value="Histidine kinase-like ATPase, C-terminal domain"/>
    <property type="match status" value="1"/>
</dbReference>
<evidence type="ECO:0000256" key="10">
    <source>
        <dbReference type="ARBA" id="ARBA00022840"/>
    </source>
</evidence>
<dbReference type="SUPFAM" id="SSF47384">
    <property type="entry name" value="Homodimeric domain of signal transducing histidine kinase"/>
    <property type="match status" value="1"/>
</dbReference>
<evidence type="ECO:0000256" key="4">
    <source>
        <dbReference type="ARBA" id="ARBA00022519"/>
    </source>
</evidence>
<keyword evidence="6" id="KW-0808">Transferase</keyword>
<comment type="subcellular location">
    <subcellularLocation>
        <location evidence="2">Cell inner membrane</location>
        <topology evidence="2">Multi-pass membrane protein</topology>
    </subcellularLocation>
</comment>
<dbReference type="InterPro" id="IPR003660">
    <property type="entry name" value="HAMP_dom"/>
</dbReference>
<accession>A0A2U1SQ32</accession>
<evidence type="ECO:0000256" key="13">
    <source>
        <dbReference type="ARBA" id="ARBA00023136"/>
    </source>
</evidence>
<comment type="caution">
    <text evidence="17">The sequence shown here is derived from an EMBL/GenBank/DDBJ whole genome shotgun (WGS) entry which is preliminary data.</text>
</comment>
<dbReference type="Gene3D" id="1.10.287.130">
    <property type="match status" value="1"/>
</dbReference>
<evidence type="ECO:0000256" key="8">
    <source>
        <dbReference type="ARBA" id="ARBA00022741"/>
    </source>
</evidence>
<evidence type="ECO:0000256" key="2">
    <source>
        <dbReference type="ARBA" id="ARBA00004429"/>
    </source>
</evidence>
<feature type="transmembrane region" description="Helical" evidence="14">
    <location>
        <begin position="161"/>
        <end position="182"/>
    </location>
</feature>
<dbReference type="PANTHER" id="PTHR44936:SF5">
    <property type="entry name" value="SENSOR HISTIDINE KINASE ENVZ"/>
    <property type="match status" value="1"/>
</dbReference>
<evidence type="ECO:0000259" key="16">
    <source>
        <dbReference type="PROSITE" id="PS50885"/>
    </source>
</evidence>
<dbReference type="PROSITE" id="PS50885">
    <property type="entry name" value="HAMP"/>
    <property type="match status" value="1"/>
</dbReference>
<evidence type="ECO:0000256" key="7">
    <source>
        <dbReference type="ARBA" id="ARBA00022692"/>
    </source>
</evidence>
<keyword evidence="12" id="KW-0902">Two-component regulatory system</keyword>
<feature type="domain" description="HAMP" evidence="16">
    <location>
        <begin position="183"/>
        <end position="237"/>
    </location>
</feature>
<dbReference type="AlphaFoldDB" id="A0A2U1SQ32"/>
<feature type="domain" description="Histidine kinase" evidence="15">
    <location>
        <begin position="245"/>
        <end position="444"/>
    </location>
</feature>
<dbReference type="InterPro" id="IPR004358">
    <property type="entry name" value="Sig_transdc_His_kin-like_C"/>
</dbReference>
<evidence type="ECO:0000256" key="1">
    <source>
        <dbReference type="ARBA" id="ARBA00000085"/>
    </source>
</evidence>
<feature type="transmembrane region" description="Helical" evidence="14">
    <location>
        <begin position="6"/>
        <end position="30"/>
    </location>
</feature>
<keyword evidence="18" id="KW-1185">Reference proteome</keyword>
<evidence type="ECO:0000256" key="14">
    <source>
        <dbReference type="SAM" id="Phobius"/>
    </source>
</evidence>
<dbReference type="EMBL" id="PUIV01000017">
    <property type="protein sequence ID" value="PWB93705.1"/>
    <property type="molecule type" value="Genomic_DNA"/>
</dbReference>
<keyword evidence="9 17" id="KW-0418">Kinase</keyword>
<keyword evidence="4" id="KW-1003">Cell membrane</keyword>
<dbReference type="GO" id="GO:0005886">
    <property type="term" value="C:plasma membrane"/>
    <property type="evidence" value="ECO:0007669"/>
    <property type="project" value="UniProtKB-SubCell"/>
</dbReference>
<name>A0A2U1SQ32_METSR</name>
<evidence type="ECO:0000256" key="3">
    <source>
        <dbReference type="ARBA" id="ARBA00012438"/>
    </source>
</evidence>
<keyword evidence="11 14" id="KW-1133">Transmembrane helix</keyword>
<dbReference type="GO" id="GO:0000155">
    <property type="term" value="F:phosphorelay sensor kinase activity"/>
    <property type="evidence" value="ECO:0007669"/>
    <property type="project" value="InterPro"/>
</dbReference>
<keyword evidence="8" id="KW-0547">Nucleotide-binding</keyword>